<name>A0A7J9SK33_9EURY</name>
<evidence type="ECO:0000313" key="1">
    <source>
        <dbReference type="EMBL" id="MBB6646743.1"/>
    </source>
</evidence>
<proteinExistence type="predicted"/>
<keyword evidence="2" id="KW-1185">Reference proteome</keyword>
<dbReference type="AlphaFoldDB" id="A0A7J9SK33"/>
<organism evidence="1 2">
    <name type="scientific">Halobellus ruber</name>
    <dbReference type="NCBI Taxonomy" id="2761102"/>
    <lineage>
        <taxon>Archaea</taxon>
        <taxon>Methanobacteriati</taxon>
        <taxon>Methanobacteriota</taxon>
        <taxon>Stenosarchaea group</taxon>
        <taxon>Halobacteria</taxon>
        <taxon>Halobacteriales</taxon>
        <taxon>Haloferacaceae</taxon>
        <taxon>Halobellus</taxon>
    </lineage>
</organism>
<dbReference type="RefSeq" id="WP_185193096.1">
    <property type="nucleotide sequence ID" value="NZ_JACKXD010000003.1"/>
</dbReference>
<accession>A0A7J9SK33</accession>
<dbReference type="Proteomes" id="UP000546257">
    <property type="component" value="Unassembled WGS sequence"/>
</dbReference>
<evidence type="ECO:0000313" key="2">
    <source>
        <dbReference type="Proteomes" id="UP000546257"/>
    </source>
</evidence>
<sequence>MAAVVVSDGVTPERLEDHCPDRGTLTNFNRPRSHVVAGGSLPRTDTGTLIHGGSRTWYFDD</sequence>
<comment type="caution">
    <text evidence="1">The sequence shown here is derived from an EMBL/GenBank/DDBJ whole genome shotgun (WGS) entry which is preliminary data.</text>
</comment>
<reference evidence="1 2" key="1">
    <citation type="submission" date="2020-08" db="EMBL/GenBank/DDBJ databases">
        <authorList>
            <person name="Seo M.-J."/>
        </authorList>
    </citation>
    <scope>NUCLEOTIDE SEQUENCE [LARGE SCALE GENOMIC DNA]</scope>
    <source>
        <strain evidence="1 2">MBLA0160</strain>
    </source>
</reference>
<protein>
    <submittedName>
        <fullName evidence="1">Uncharacterized protein</fullName>
    </submittedName>
</protein>
<dbReference type="EMBL" id="JACKXD010000003">
    <property type="protein sequence ID" value="MBB6646743.1"/>
    <property type="molecule type" value="Genomic_DNA"/>
</dbReference>
<gene>
    <name evidence="1" type="ORF">H5V44_10675</name>
</gene>